<dbReference type="Proteomes" id="UP000230790">
    <property type="component" value="Unassembled WGS sequence"/>
</dbReference>
<evidence type="ECO:0000313" key="1">
    <source>
        <dbReference type="EMBL" id="PJF45693.1"/>
    </source>
</evidence>
<name>A0A2M8Q7D6_9CHLR</name>
<sequence length="49" mass="5343">ILERGSLSAADLDRIEAEAKAQIEEWIEFAKSSPPPDPAKATADVYVGW</sequence>
<gene>
    <name evidence="1" type="ORF">CUN48_17595</name>
</gene>
<accession>A0A2M8Q7D6</accession>
<dbReference type="InterPro" id="IPR029061">
    <property type="entry name" value="THDP-binding"/>
</dbReference>
<protein>
    <submittedName>
        <fullName evidence="1">Pyruvate dehydrogenase (Acetyl-transferring) E1 component subunit alpha</fullName>
    </submittedName>
</protein>
<comment type="caution">
    <text evidence="1">The sequence shown here is derived from an EMBL/GenBank/DDBJ whole genome shotgun (WGS) entry which is preliminary data.</text>
</comment>
<proteinExistence type="predicted"/>
<evidence type="ECO:0000313" key="2">
    <source>
        <dbReference type="Proteomes" id="UP000230790"/>
    </source>
</evidence>
<dbReference type="SUPFAM" id="SSF52518">
    <property type="entry name" value="Thiamin diphosphate-binding fold (THDP-binding)"/>
    <property type="match status" value="1"/>
</dbReference>
<reference evidence="1 2" key="1">
    <citation type="submission" date="2017-11" db="EMBL/GenBank/DDBJ databases">
        <title>Evolution of Phototrophy in the Chloroflexi Phylum Driven by Horizontal Gene Transfer.</title>
        <authorList>
            <person name="Ward L.M."/>
            <person name="Hemp J."/>
            <person name="Shih P.M."/>
            <person name="Mcglynn S.E."/>
            <person name="Fischer W."/>
        </authorList>
    </citation>
    <scope>NUCLEOTIDE SEQUENCE [LARGE SCALE GENOMIC DNA]</scope>
    <source>
        <strain evidence="1">JP3_7</strain>
    </source>
</reference>
<keyword evidence="1" id="KW-0670">Pyruvate</keyword>
<feature type="non-terminal residue" evidence="1">
    <location>
        <position position="1"/>
    </location>
</feature>
<organism evidence="1 2">
    <name type="scientific">Candidatus Thermofonsia Clade 3 bacterium</name>
    <dbReference type="NCBI Taxonomy" id="2364212"/>
    <lineage>
        <taxon>Bacteria</taxon>
        <taxon>Bacillati</taxon>
        <taxon>Chloroflexota</taxon>
        <taxon>Candidatus Thermofontia</taxon>
        <taxon>Candidatus Thermofonsia Clade 3</taxon>
    </lineage>
</organism>
<dbReference type="Gene3D" id="3.40.50.970">
    <property type="match status" value="1"/>
</dbReference>
<dbReference type="AlphaFoldDB" id="A0A2M8Q7D6"/>
<dbReference type="EMBL" id="PGTN01000846">
    <property type="protein sequence ID" value="PJF45693.1"/>
    <property type="molecule type" value="Genomic_DNA"/>
</dbReference>